<evidence type="ECO:0000256" key="12">
    <source>
        <dbReference type="ARBA" id="ARBA00023136"/>
    </source>
</evidence>
<evidence type="ECO:0000256" key="19">
    <source>
        <dbReference type="RuleBase" id="RU000688"/>
    </source>
</evidence>
<dbReference type="InterPro" id="IPR005821">
    <property type="entry name" value="Ion_trans_dom"/>
</dbReference>
<dbReference type="GO" id="GO:0045211">
    <property type="term" value="C:postsynaptic membrane"/>
    <property type="evidence" value="ECO:0007669"/>
    <property type="project" value="UniProtKB-SubCell"/>
</dbReference>
<dbReference type="GO" id="GO:0005790">
    <property type="term" value="C:smooth endoplasmic reticulum"/>
    <property type="evidence" value="ECO:0007669"/>
    <property type="project" value="TreeGrafter"/>
</dbReference>
<dbReference type="SUPFAM" id="SSF100909">
    <property type="entry name" value="IP3 receptor type 1 binding core, domain 2"/>
    <property type="match status" value="1"/>
</dbReference>
<feature type="transmembrane region" description="Helical" evidence="20">
    <location>
        <begin position="2332"/>
        <end position="2352"/>
    </location>
</feature>
<dbReference type="Pfam" id="PF00001">
    <property type="entry name" value="7tm_1"/>
    <property type="match status" value="1"/>
</dbReference>
<feature type="compositionally biased region" description="Low complexity" evidence="21">
    <location>
        <begin position="3290"/>
        <end position="3305"/>
    </location>
</feature>
<dbReference type="EMBL" id="VEVO01000003">
    <property type="protein sequence ID" value="KAF0044475.1"/>
    <property type="molecule type" value="Genomic_DNA"/>
</dbReference>
<dbReference type="Gene3D" id="6.20.350.10">
    <property type="match status" value="1"/>
</dbReference>
<feature type="transmembrane region" description="Helical" evidence="20">
    <location>
        <begin position="2590"/>
        <end position="2611"/>
    </location>
</feature>
<dbReference type="Pfam" id="PF08454">
    <property type="entry name" value="RIH_assoc"/>
    <property type="match status" value="1"/>
</dbReference>
<comment type="function">
    <text evidence="1">The muscarinic acetylcholine receptor mediates various cellular responses, including inhibition of adenylate cyclase, breakdown of phosphoinositides and modulation of potassium channels through the action of G proteins. Primary transducing effect is Pi turnover.</text>
</comment>
<evidence type="ECO:0000313" key="24">
    <source>
        <dbReference type="Proteomes" id="UP000438429"/>
    </source>
</evidence>
<keyword evidence="7 19" id="KW-0812">Transmembrane</keyword>
<dbReference type="PANTHER" id="PTHR46399">
    <property type="entry name" value="B30.2/SPRY DOMAIN-CONTAINING PROTEIN"/>
    <property type="match status" value="1"/>
</dbReference>
<dbReference type="GO" id="GO:0006941">
    <property type="term" value="P:striated muscle contraction"/>
    <property type="evidence" value="ECO:0007669"/>
    <property type="project" value="TreeGrafter"/>
</dbReference>
<feature type="transmembrane region" description="Helical" evidence="20">
    <location>
        <begin position="2399"/>
        <end position="2417"/>
    </location>
</feature>
<dbReference type="FunFam" id="1.10.287.70:FF:000017">
    <property type="entry name" value="ryanodine receptor isoform X2"/>
    <property type="match status" value="1"/>
</dbReference>
<evidence type="ECO:0000256" key="10">
    <source>
        <dbReference type="ARBA" id="ARBA00023040"/>
    </source>
</evidence>
<dbReference type="FunFam" id="1.20.1070.10:FF:000047">
    <property type="entry name" value="Muscarinic acetylcholine receptor"/>
    <property type="match status" value="1"/>
</dbReference>
<dbReference type="PANTHER" id="PTHR46399:SF9">
    <property type="entry name" value="RYANODINE RECEPTOR 3"/>
    <property type="match status" value="1"/>
</dbReference>
<comment type="similarity">
    <text evidence="20">Belongs to the G-protein coupled receptor 1 family. Muscarinic acetylcholine receptor subfamily.</text>
</comment>
<organism evidence="23 24">
    <name type="scientific">Scophthalmus maximus</name>
    <name type="common">Turbot</name>
    <name type="synonym">Psetta maxima</name>
    <dbReference type="NCBI Taxonomy" id="52904"/>
    <lineage>
        <taxon>Eukaryota</taxon>
        <taxon>Metazoa</taxon>
        <taxon>Chordata</taxon>
        <taxon>Craniata</taxon>
        <taxon>Vertebrata</taxon>
        <taxon>Euteleostomi</taxon>
        <taxon>Actinopterygii</taxon>
        <taxon>Neopterygii</taxon>
        <taxon>Teleostei</taxon>
        <taxon>Neoteleostei</taxon>
        <taxon>Acanthomorphata</taxon>
        <taxon>Carangaria</taxon>
        <taxon>Pleuronectiformes</taxon>
        <taxon>Pleuronectoidei</taxon>
        <taxon>Scophthalmidae</taxon>
        <taxon>Scophthalmus</taxon>
    </lineage>
</organism>
<dbReference type="InterPro" id="IPR000276">
    <property type="entry name" value="GPCR_Rhodpsn"/>
</dbReference>
<accession>A0A6A4TGZ5</accession>
<comment type="subcellular location">
    <subcellularLocation>
        <location evidence="20">Cell membrane</location>
        <topology evidence="20">Multi-pass membrane protein</topology>
    </subcellularLocation>
    <subcellularLocation>
        <location evidence="20">Postsynaptic cell membrane</location>
        <topology evidence="20">Multi-pass membrane protein</topology>
    </subcellularLocation>
</comment>
<keyword evidence="5" id="KW-0106">Calcium</keyword>
<feature type="transmembrane region" description="Helical" evidence="20">
    <location>
        <begin position="3215"/>
        <end position="3237"/>
    </location>
</feature>
<keyword evidence="11" id="KW-0406">Ion transport</keyword>
<dbReference type="InterPro" id="IPR011992">
    <property type="entry name" value="EF-hand-dom_pair"/>
</dbReference>
<keyword evidence="13 19" id="KW-0675">Receptor</keyword>
<evidence type="ECO:0000256" key="1">
    <source>
        <dbReference type="ARBA" id="ARBA00003336"/>
    </source>
</evidence>
<comment type="caution">
    <text evidence="23">The sequence shown here is derived from an EMBL/GenBank/DDBJ whole genome shotgun (WGS) entry which is preliminary data.</text>
</comment>
<keyword evidence="4" id="KW-0597">Phosphoprotein</keyword>
<evidence type="ECO:0000256" key="14">
    <source>
        <dbReference type="ARBA" id="ARBA00023180"/>
    </source>
</evidence>
<keyword evidence="8 20" id="KW-1133">Transmembrane helix</keyword>
<dbReference type="InterPro" id="IPR013662">
    <property type="entry name" value="RIH_assoc-dom"/>
</dbReference>
<dbReference type="Gene3D" id="1.10.490.160">
    <property type="match status" value="2"/>
</dbReference>
<comment type="caution">
    <text evidence="20">Lacks conserved residue(s) required for the propagation of feature annotation.</text>
</comment>
<keyword evidence="16 20" id="KW-0628">Postsynaptic cell membrane</keyword>
<feature type="region of interest" description="Disordered" evidence="21">
    <location>
        <begin position="2775"/>
        <end position="2796"/>
    </location>
</feature>
<evidence type="ECO:0000256" key="4">
    <source>
        <dbReference type="ARBA" id="ARBA00022553"/>
    </source>
</evidence>
<dbReference type="Gene3D" id="1.10.238.10">
    <property type="entry name" value="EF-hand"/>
    <property type="match status" value="1"/>
</dbReference>
<dbReference type="Pfam" id="PF00520">
    <property type="entry name" value="Ion_trans"/>
    <property type="match status" value="1"/>
</dbReference>
<protein>
    <recommendedName>
        <fullName evidence="20">Muscarinic acetylcholine receptor</fullName>
    </recommendedName>
</protein>
<dbReference type="Proteomes" id="UP000438429">
    <property type="component" value="Unassembled WGS sequence"/>
</dbReference>
<feature type="region of interest" description="Disordered" evidence="21">
    <location>
        <begin position="3323"/>
        <end position="3383"/>
    </location>
</feature>
<dbReference type="GO" id="GO:0006874">
    <property type="term" value="P:intracellular calcium ion homeostasis"/>
    <property type="evidence" value="ECO:0007669"/>
    <property type="project" value="InterPro"/>
</dbReference>
<feature type="transmembrane region" description="Helical" evidence="20">
    <location>
        <begin position="3460"/>
        <end position="3481"/>
    </location>
</feature>
<feature type="compositionally biased region" description="Basic and acidic residues" evidence="21">
    <location>
        <begin position="2782"/>
        <end position="2793"/>
    </location>
</feature>
<keyword evidence="17" id="KW-1071">Ligand-gated ion channel</keyword>
<evidence type="ECO:0000256" key="21">
    <source>
        <dbReference type="SAM" id="MobiDB-lite"/>
    </source>
</evidence>
<dbReference type="PRINTS" id="PR00237">
    <property type="entry name" value="GPCRRHODOPSN"/>
</dbReference>
<dbReference type="FunFam" id="1.10.238.10:FF:000040">
    <property type="entry name" value="Ryanodine receptor 2"/>
    <property type="match status" value="1"/>
</dbReference>
<feature type="domain" description="G-protein coupled receptors family 1 profile" evidence="22">
    <location>
        <begin position="3070"/>
        <end position="3509"/>
    </location>
</feature>
<evidence type="ECO:0000256" key="20">
    <source>
        <dbReference type="RuleBase" id="RU361191"/>
    </source>
</evidence>
<evidence type="ECO:0000256" key="7">
    <source>
        <dbReference type="ARBA" id="ARBA00022692"/>
    </source>
</evidence>
<evidence type="ECO:0000256" key="13">
    <source>
        <dbReference type="ARBA" id="ARBA00023170"/>
    </source>
</evidence>
<feature type="compositionally biased region" description="Basic and acidic residues" evidence="21">
    <location>
        <begin position="2258"/>
        <end position="2292"/>
    </location>
</feature>
<keyword evidence="2" id="KW-0813">Transport</keyword>
<dbReference type="GO" id="GO:0005219">
    <property type="term" value="F:ryanodine-sensitive calcium-release channel activity"/>
    <property type="evidence" value="ECO:0007669"/>
    <property type="project" value="InterPro"/>
</dbReference>
<feature type="transmembrane region" description="Helical" evidence="20">
    <location>
        <begin position="2975"/>
        <end position="2996"/>
    </location>
</feature>
<keyword evidence="18" id="KW-0407">Ion channel</keyword>
<dbReference type="InterPro" id="IPR000699">
    <property type="entry name" value="RIH_dom"/>
</dbReference>
<dbReference type="SUPFAM" id="SSF81321">
    <property type="entry name" value="Family A G protein-coupled receptor-like"/>
    <property type="match status" value="1"/>
</dbReference>
<dbReference type="GO" id="GO:0033017">
    <property type="term" value="C:sarcoplasmic reticulum membrane"/>
    <property type="evidence" value="ECO:0007669"/>
    <property type="project" value="TreeGrafter"/>
</dbReference>
<keyword evidence="3 20" id="KW-1003">Cell membrane</keyword>
<dbReference type="InterPro" id="IPR017452">
    <property type="entry name" value="GPCR_Rhodpsn_7TM"/>
</dbReference>
<evidence type="ECO:0000256" key="15">
    <source>
        <dbReference type="ARBA" id="ARBA00023224"/>
    </source>
</evidence>
<evidence type="ECO:0000256" key="8">
    <source>
        <dbReference type="ARBA" id="ARBA00022989"/>
    </source>
</evidence>
<keyword evidence="14" id="KW-0325">Glycoprotein</keyword>
<dbReference type="GO" id="GO:0030018">
    <property type="term" value="C:Z disc"/>
    <property type="evidence" value="ECO:0007669"/>
    <property type="project" value="TreeGrafter"/>
</dbReference>
<feature type="region of interest" description="Disordered" evidence="21">
    <location>
        <begin position="2254"/>
        <end position="2303"/>
    </location>
</feature>
<keyword evidence="12 20" id="KW-0472">Membrane</keyword>
<feature type="transmembrane region" description="Helical" evidence="20">
    <location>
        <begin position="3053"/>
        <end position="3078"/>
    </location>
</feature>
<dbReference type="GO" id="GO:0014808">
    <property type="term" value="P:release of sequestered calcium ion into cytosol by sarcoplasmic reticulum"/>
    <property type="evidence" value="ECO:0007669"/>
    <property type="project" value="TreeGrafter"/>
</dbReference>
<evidence type="ECO:0000256" key="3">
    <source>
        <dbReference type="ARBA" id="ARBA00022475"/>
    </source>
</evidence>
<keyword evidence="15 19" id="KW-0807">Transducer</keyword>
<dbReference type="CDD" id="cd15300">
    <property type="entry name" value="7tmA_mAChR_M5"/>
    <property type="match status" value="1"/>
</dbReference>
<feature type="transmembrane region" description="Helical" evidence="20">
    <location>
        <begin position="3493"/>
        <end position="3512"/>
    </location>
</feature>
<feature type="region of interest" description="Disordered" evidence="21">
    <location>
        <begin position="2011"/>
        <end position="2038"/>
    </location>
</feature>
<dbReference type="PROSITE" id="PS00237">
    <property type="entry name" value="G_PROTEIN_RECEP_F1_1"/>
    <property type="match status" value="1"/>
</dbReference>
<dbReference type="Gene3D" id="1.20.1070.10">
    <property type="entry name" value="Rhodopsin 7-helix transmembrane proteins"/>
    <property type="match status" value="2"/>
</dbReference>
<dbReference type="Pfam" id="PF02026">
    <property type="entry name" value="RyR"/>
    <property type="match status" value="2"/>
</dbReference>
<feature type="transmembrane region" description="Helical" evidence="20">
    <location>
        <begin position="3170"/>
        <end position="3195"/>
    </location>
</feature>
<evidence type="ECO:0000256" key="17">
    <source>
        <dbReference type="ARBA" id="ARBA00023286"/>
    </source>
</evidence>
<evidence type="ECO:0000256" key="18">
    <source>
        <dbReference type="ARBA" id="ARBA00023303"/>
    </source>
</evidence>
<feature type="transmembrane region" description="Helical" evidence="20">
    <location>
        <begin position="2088"/>
        <end position="2107"/>
    </location>
</feature>
<feature type="transmembrane region" description="Helical" evidence="20">
    <location>
        <begin position="3090"/>
        <end position="3116"/>
    </location>
</feature>
<feature type="compositionally biased region" description="Basic and acidic residues" evidence="21">
    <location>
        <begin position="3395"/>
        <end position="3406"/>
    </location>
</feature>
<dbReference type="PRINTS" id="PR00243">
    <property type="entry name" value="MUSCARINICR"/>
</dbReference>
<keyword evidence="9 20" id="KW-0770">Synapse</keyword>
<feature type="region of interest" description="Disordered" evidence="21">
    <location>
        <begin position="3395"/>
        <end position="3430"/>
    </location>
</feature>
<reference evidence="23 24" key="1">
    <citation type="submission" date="2019-06" db="EMBL/GenBank/DDBJ databases">
        <title>Draft genomes of female and male turbot (Scophthalmus maximus).</title>
        <authorList>
            <person name="Xu H."/>
            <person name="Xu X.-W."/>
            <person name="Shao C."/>
            <person name="Chen S."/>
        </authorList>
    </citation>
    <scope>NUCLEOTIDE SEQUENCE [LARGE SCALE GENOMIC DNA]</scope>
    <source>
        <strain evidence="23">Ysfricsl-2016a</strain>
        <tissue evidence="23">Blood</tissue>
    </source>
</reference>
<feature type="transmembrane region" description="Helical" evidence="20">
    <location>
        <begin position="2666"/>
        <end position="2689"/>
    </location>
</feature>
<dbReference type="InterPro" id="IPR009460">
    <property type="entry name" value="Ryanrecept_TM4-6"/>
</dbReference>
<keyword evidence="6" id="KW-0107">Calcium channel</keyword>
<feature type="compositionally biased region" description="Polar residues" evidence="21">
    <location>
        <begin position="3341"/>
        <end position="3381"/>
    </location>
</feature>
<evidence type="ECO:0000256" key="9">
    <source>
        <dbReference type="ARBA" id="ARBA00023018"/>
    </source>
</evidence>
<dbReference type="Pfam" id="PF01365">
    <property type="entry name" value="RYDR_ITPR"/>
    <property type="match status" value="1"/>
</dbReference>
<dbReference type="Pfam" id="PF06459">
    <property type="entry name" value="RR_TM4-6"/>
    <property type="match status" value="1"/>
</dbReference>
<evidence type="ECO:0000313" key="23">
    <source>
        <dbReference type="EMBL" id="KAF0044475.1"/>
    </source>
</evidence>
<dbReference type="InterPro" id="IPR003032">
    <property type="entry name" value="Ryanodine_rcpt"/>
</dbReference>
<dbReference type="GO" id="GO:0042383">
    <property type="term" value="C:sarcolemma"/>
    <property type="evidence" value="ECO:0007669"/>
    <property type="project" value="TreeGrafter"/>
</dbReference>
<gene>
    <name evidence="23" type="ORF">F2P81_003633</name>
</gene>
<feature type="transmembrane region" description="Helical" evidence="20">
    <location>
        <begin position="3128"/>
        <end position="3149"/>
    </location>
</feature>
<evidence type="ECO:0000256" key="11">
    <source>
        <dbReference type="ARBA" id="ARBA00023065"/>
    </source>
</evidence>
<dbReference type="InterPro" id="IPR035910">
    <property type="entry name" value="RyR/IP3R_RIH_dom_sf"/>
</dbReference>
<feature type="compositionally biased region" description="Low complexity" evidence="21">
    <location>
        <begin position="3409"/>
        <end position="3429"/>
    </location>
</feature>
<dbReference type="GO" id="GO:0016907">
    <property type="term" value="F:G protein-coupled acetylcholine receptor activity"/>
    <property type="evidence" value="ECO:0007669"/>
    <property type="project" value="UniProtKB-UniRule"/>
</dbReference>
<dbReference type="GO" id="GO:0034704">
    <property type="term" value="C:calcium channel complex"/>
    <property type="evidence" value="ECO:0007669"/>
    <property type="project" value="TreeGrafter"/>
</dbReference>
<dbReference type="InterPro" id="IPR015925">
    <property type="entry name" value="Ryanodine_IP3_receptor"/>
</dbReference>
<evidence type="ECO:0000256" key="2">
    <source>
        <dbReference type="ARBA" id="ARBA00022448"/>
    </source>
</evidence>
<feature type="region of interest" description="Disordered" evidence="21">
    <location>
        <begin position="3289"/>
        <end position="3309"/>
    </location>
</feature>
<dbReference type="FunFam" id="1.20.1070.10:FF:000522">
    <property type="entry name" value="Muscarinic acetylcholine receptor"/>
    <property type="match status" value="1"/>
</dbReference>
<sequence length="3551" mass="401872">MVSWAQECHIQDPELVRKMFSLLRRQYDSIGELLRAMRKAYTISAASVQDTINLLASLGQIRSLLSVRMGKEEEKLMIDGLGDIMNNKVFYQHPNLMRILGMHETVMEVMVNVLGGDKSQEIAFPKMVASCCRFLCYFCRISRQNQKAMFDHLSYLLENSSVGLASPAMRGSTPLDVAASSVMDNNGLALALEEPDLDKVVTYLAGCGLQSCPMLLAKGYPDIGWNPIEGERYLSFLRFAVFVNGESVEENSSVVVKLLIRRPECFGPALRGEGGNGLLAAMKEAIKISEMPALDLPGSVHGVSSDVSADGDDEEEVVHMGNAIMSFYSALIDLLGRCAPEMHLINKGKGEALRIRAILRSLVPTEDLVGIISIPLKMPIINKDGSMTEPDMSACFCPDHKAPMVLFLDRVYGIEDQSFLLHLLEVGFLPDLKAATTLDTEVLCTTETALAMNRYIGSAMLPLLTRCAPLFAGTEHYASLIDSTLHTIYRLSKGRSLTKAQRDAIEECLLAVCKHLRPSMLQQLLHRLVFDVPLLTEYCKMPLRLLTNHYEQNWKYYCLPSGWGSYGTASEDELLLTKKIFWGVFDSLSQKKYDAELFKMAMPCLSAIAGALPPDYVDASISTTVEKSVSVDAQGNFDPKPINTANIAVPEKLEHFANKYAEHSHEKWSAEKVLLGWKYGDCVDEKAKTHPQLRTYKALTEKEKEIYRWPIRESLKSMLAMGWSVDRTKDGESMSQQRENEKMRKISQTSQANGFNPSPIDTSSVVLSRELQGMVELVAENHHNIWAKKKKSDLGSRAKEKARDREKAQDLFRFLQINGYSITRGLKDLEQDSSSMEKRFAYRFLKKLLKYVDSAQEFIAHLESMAASGKTDRSPHEQEIKFFAKVLLPLIDQYFKNHSLYFLSSPSKNLSSSGYASNKEKEMVTSLFCKLAALVRHRISLFGSDSTTMVSCLHILAHTLDTRTVMKSGSETVRVGLRTFFENAAEDLEKTFENLKHGKFTHSRSQMKGVSQNINYTTVALLPILTALFEHITQYHFGVDLLLDDVQVSCYRILTSLYALGTGKNIYVERQLPALGQCLATLAGAMPVAFLEPLLNTYNPCSVFNTKSARERTILGIPDSVEEMCPGMPQLDGLVKDINDMAESGARYTEMPHVIEVVLPMLCNYLSYWWERGPENQPAIGGSVCCTTVTSEHLSLILGNILKILNNNLGIDEASWMKRIAVYVQPIIGKARADLLKSHFLPTLEKLKKKTVKVVAEEELLKADSKGDTQEAELLILDEFAVLCRDLYAFYPMLIRYVDNNRSRWLKEPDADSNELFRMVAEIFILWCKSHNFKREEQNFVVQNEINNLSFLTGDNKAKMSKSGGQDQERKHKKRRGEFYSIQTSLIVAALKKMLPIGLNMCTPGDQELISLAKTRYLLRDTDDEVKDHIHQNLHLREKSEDPAVRWQLNLYKDIVMRSEGLSDPERVVDRIQRISAAVFNLEQVEQPLRSKKCVWQKLLSKQRKRAVVACFRMAPLYNLPRHRSINLFLLAYQRIWIETEEYSFEEKLVQDLAKTQPKVEEEEEEEIRKQPDPLHQLILHFSHNALTECSSLEEDPLYIAYADMMAKSCAEGEEEEEEEGKEKTFESKHLPSEQTFTLKTFTFNRNRMSVSQISVNFQNFLRTQTGNTTTVNIIISTVDYLLRLQESISDFYWYYSGKDVIDEAGQRNFSQALAVAKQVFNSLTEYIQGPCIGNQQSLAHSRLWDAVVGFLHVFANMQMKLSQDSSQIELLKELLDLQKDMIVMMLSLLEGNVVNGTIGKQMVDTLVESSSNVEMILKFFDMFLKLKDLTTSDSFREYDPESKGIISKKDFQKSMENQKQYSQSEIEFLLSCAEADENDMFNYEQFVERFHEPAKDIGFNVAVLLTNLSEHMPHDARLSTFLDLAESVHSYFEPYLGRIEIMGGAKRIERVYFEISESSRTQWEKPQVKESKRQFIFDVVNEGGESEKMELFVNFCEDTIFEMQLASQISEPDPVERPEEDEEDKQSVVDNQEEEEEKSVMLESSSAFTIACISLRKSLCHFRQILTLKSMRRRYRKFKKMSVKEMVRGFFSFFWMIITGLFHFVYSLIWGFFHILWTTMFGGGLVEGAKNMKVTDILGNMPDPTQFGIHGDVLETEKMEGREASALAQLGQMAQGDVAEADLMAELLNIQPKKEGKHGAEPGLGDVSEVVVGDAPSIASAVRQKKAQVVQPVVVVDGQYIHLFQMAAKNRATNGDYKSDSEKGDSEDGEKKDHDKSKDEGPPERSAEEKKARKKRLGPRKEPPEAFMASFFAGLEIYQTKMLNYLARNFYNLRFLALFVAFAINFILLFYKVTGDYSEDEDPWNGRGRAGEEEDEGALEYFVLQESTGYMAPTLRCLAILHTIISFLCVVGYYYLKVPLVVFKREKEIARKLEFAGLYITEQPSDDDIKGQWDRLVINTPSFPNNYWDKFVKRKVIKKYGDLYGAERIAELLGLDKSALDFNPTEEAVAKEASLVSWLSSIDTKYHIWKLGVVFTDNSFLYLVWYTTMSILGHYNNFFFAAHLLDIAMGFKTLRTILSSVTHNGKQLVLTVGLLAVVVYLYTVVAFNFFRKFYNKSEDDDEPDMKCDDMMTCYLFHMYVGVRAGGGIGDEIEDPAGDPYELYRILFDITFFFFVIVILLAIIQGLIIDAFGELRDQQEQVKEDMETKCFICGIGNDYFDTTPHGFETHTLQEHNLANYLCALSVIPGPARCTVLWSDRQVRRKTKESRITTVAVTSSGRPAEKPSDGDRTHAYGPVGAAAASRQRLSILCNIAQQTTPFTAAAGDSQMMLNETIVSVEALKKRRPVVRLRARALDRSIDAATPRSHARCGNTLSCCCLAPTGSRVLGCCGYITPSFIFNDVNNNSNKRRTKTRSSSLLTRECLKSWCWMSPKECKPGPQQQLHQSCLAANLWQCNIKVALTERESSCATLPRLIGIGTMCVSPIYCLSVTRILLLDWNSKDLHEDEKSKHTTRRGWMPIKHKTMEGENILNSTVNSSSMDILLVTHSLWEVITIATVSAIVSLITIVGNVLVMLSFKVNSQLKTVNNYYLLSLAVADLIIGVFSMNLYTSYILMGYWALGNLACDLWLALDYVASNASVMNLLVISFDRYFSITRPLTYRAKRTPKRAGIMIGLAWLVSLILWAPPILCWQYFVGKRTVPERQCQIQFFSEPVITFGTAIAAFYIPVSVMTILYCRIYKETEKRTKDLAELQGINYATDTGVTQPPKTIIRSCFSYKLRSASHDRNQASWSSSSRSNAAKSAATTNDEWSKAGQLTTFNSYASSEDEDRPVSPGGFQPSFRNQACETSKSGVGSESEQLSSYDEDSFFQTPPKSNSQKSGKCVSYKFKPMAKDTPVEHQSKNGDTKMASSTFSSAESMSIPSTSSTSKPIDATLKNQITKRKRMVLIKERKAAQTLSAILLAFILTWTPYNIMVLISTFCSDCIPLSLWHLGYWLCYVNSTVNPMCYALCNKTFQKTFRMLLLCQWKKKRIEEKLYWYGQNPVVSSKLT</sequence>
<dbReference type="SUPFAM" id="SSF47473">
    <property type="entry name" value="EF-hand"/>
    <property type="match status" value="1"/>
</dbReference>
<evidence type="ECO:0000256" key="5">
    <source>
        <dbReference type="ARBA" id="ARBA00022568"/>
    </source>
</evidence>
<keyword evidence="10 19" id="KW-0297">G-protein coupled receptor</keyword>
<evidence type="ECO:0000259" key="22">
    <source>
        <dbReference type="PROSITE" id="PS50262"/>
    </source>
</evidence>
<dbReference type="PROSITE" id="PS50262">
    <property type="entry name" value="G_PROTEIN_RECEP_F1_2"/>
    <property type="match status" value="1"/>
</dbReference>
<proteinExistence type="inferred from homology"/>
<name>A0A6A4TGZ5_SCOMX</name>
<evidence type="ECO:0000256" key="6">
    <source>
        <dbReference type="ARBA" id="ARBA00022673"/>
    </source>
</evidence>
<keyword evidence="5" id="KW-0109">Calcium transport</keyword>
<evidence type="ECO:0000256" key="16">
    <source>
        <dbReference type="ARBA" id="ARBA00023257"/>
    </source>
</evidence>
<dbReference type="InterPro" id="IPR000995">
    <property type="entry name" value="Musac_Ach_rcpt"/>
</dbReference>
<dbReference type="Gene3D" id="1.10.287.70">
    <property type="match status" value="1"/>
</dbReference>